<organism evidence="6 7">
    <name type="scientific">Fasciola hepatica</name>
    <name type="common">Liver fluke</name>
    <dbReference type="NCBI Taxonomy" id="6192"/>
    <lineage>
        <taxon>Eukaryota</taxon>
        <taxon>Metazoa</taxon>
        <taxon>Spiralia</taxon>
        <taxon>Lophotrochozoa</taxon>
        <taxon>Platyhelminthes</taxon>
        <taxon>Trematoda</taxon>
        <taxon>Digenea</taxon>
        <taxon>Plagiorchiida</taxon>
        <taxon>Echinostomata</taxon>
        <taxon>Echinostomatoidea</taxon>
        <taxon>Fasciolidae</taxon>
        <taxon>Fasciola</taxon>
    </lineage>
</organism>
<dbReference type="Gene3D" id="3.90.780.10">
    <property type="entry name" value="5'-Nucleotidase, C-terminal domain"/>
    <property type="match status" value="1"/>
</dbReference>
<dbReference type="GO" id="GO:0016787">
    <property type="term" value="F:hydrolase activity"/>
    <property type="evidence" value="ECO:0007669"/>
    <property type="project" value="UniProtKB-KW"/>
</dbReference>
<evidence type="ECO:0000259" key="5">
    <source>
        <dbReference type="Pfam" id="PF02872"/>
    </source>
</evidence>
<feature type="domain" description="Calcineurin-like phosphoesterase" evidence="4">
    <location>
        <begin position="27"/>
        <end position="238"/>
    </location>
</feature>
<keyword evidence="2" id="KW-0732">Signal</keyword>
<dbReference type="InterPro" id="IPR004843">
    <property type="entry name" value="Calcineurin-like_PHP"/>
</dbReference>
<dbReference type="Pfam" id="PF02872">
    <property type="entry name" value="5_nucleotid_C"/>
    <property type="match status" value="1"/>
</dbReference>
<dbReference type="SUPFAM" id="SSF55816">
    <property type="entry name" value="5'-nucleotidase (syn. UDP-sugar hydrolase), C-terminal domain"/>
    <property type="match status" value="1"/>
</dbReference>
<keyword evidence="7" id="KW-1185">Reference proteome</keyword>
<name>A0ABC9HFU5_FASHE</name>
<keyword evidence="3" id="KW-0378">Hydrolase</keyword>
<dbReference type="EMBL" id="CANUEZ050000210">
    <property type="protein sequence ID" value="CAM0512320.1"/>
    <property type="molecule type" value="Genomic_DNA"/>
</dbReference>
<dbReference type="Pfam" id="PF00149">
    <property type="entry name" value="Metallophos"/>
    <property type="match status" value="1"/>
</dbReference>
<protein>
    <recommendedName>
        <fullName evidence="8">Trifunctional nucleotide phosphoesterase protein YfkN</fullName>
    </recommendedName>
</protein>
<gene>
    <name evidence="6" type="ORF">FHB240107_LOCUS8467</name>
</gene>
<dbReference type="GO" id="GO:0000166">
    <property type="term" value="F:nucleotide binding"/>
    <property type="evidence" value="ECO:0007669"/>
    <property type="project" value="UniProtKB-KW"/>
</dbReference>
<evidence type="ECO:0000256" key="1">
    <source>
        <dbReference type="ARBA" id="ARBA00006654"/>
    </source>
</evidence>
<dbReference type="AlphaFoldDB" id="A0ABC9HFU5"/>
<dbReference type="PANTHER" id="PTHR11575">
    <property type="entry name" value="5'-NUCLEOTIDASE-RELATED"/>
    <property type="match status" value="1"/>
</dbReference>
<dbReference type="PRINTS" id="PR01607">
    <property type="entry name" value="APYRASEFAMLY"/>
</dbReference>
<dbReference type="Gene3D" id="3.60.21.10">
    <property type="match status" value="1"/>
</dbReference>
<accession>A0ABC9HFU5</accession>
<dbReference type="InterPro" id="IPR006179">
    <property type="entry name" value="5_nucleotidase/apyrase"/>
</dbReference>
<dbReference type="PANTHER" id="PTHR11575:SF48">
    <property type="entry name" value="5'-NUCLEOTIDASE"/>
    <property type="match status" value="1"/>
</dbReference>
<evidence type="ECO:0000259" key="4">
    <source>
        <dbReference type="Pfam" id="PF00149"/>
    </source>
</evidence>
<evidence type="ECO:0000256" key="2">
    <source>
        <dbReference type="ARBA" id="ARBA00022729"/>
    </source>
</evidence>
<dbReference type="Proteomes" id="UP001189180">
    <property type="component" value="Unassembled WGS sequence"/>
</dbReference>
<dbReference type="InterPro" id="IPR008334">
    <property type="entry name" value="5'-Nucleotdase_C"/>
</dbReference>
<evidence type="ECO:0008006" key="8">
    <source>
        <dbReference type="Google" id="ProtNLM"/>
    </source>
</evidence>
<evidence type="ECO:0000256" key="3">
    <source>
        <dbReference type="RuleBase" id="RU362119"/>
    </source>
</evidence>
<comment type="similarity">
    <text evidence="1 3">Belongs to the 5'-nucleotidase family.</text>
</comment>
<proteinExistence type="inferred from homology"/>
<keyword evidence="3" id="KW-0547">Nucleotide-binding</keyword>
<dbReference type="InterPro" id="IPR029052">
    <property type="entry name" value="Metallo-depent_PP-like"/>
</dbReference>
<sequence>MTQNDSSNENTTTATTTAKTTTTTLGIIHFNDVYNVEEQKSEPFAGAARFLTAINHYNAGSRSLVLFSGDALSPSMISTVTQGQHMPHILNAMNIGCAVLGNHDLDFGLDILCECLEQCSFPWLNSNVYDRNTQGLLANTEAFKVINHDNLTIGIIGLLEKEWVATLSCIDSSDVYVADICEVGRSLAKKLKTPSAENEQRPCDLVIALTHMRWPNDRLIAQNVPEIDLVLGGHDHNYGVEWIDGSTSDDPPHRRAIIKSGSDFREFSYIQILWDHQIHDVQEIRVERVLVNGQWQPDPNLASYVSALTAKLDRKLDLVIGTVDTSLDALFSSVRMRETNVGNLICDIILTGVNADAVMLNSGTLRADRIIPSGEFTLRDLTNLLPLLDPLVVLQSSGAQILAALENGVSQYPKLEGRFPLVAGVRFSFDPSKPFGQRIDGTTVSIQGQPLELDKSYRLCVKHYMAEGKDGYDVLRDCPVLLDDENGPILSTLIQNYFRTVQVIKGFQRSRTNHRQSIVSIVERQRLLEQTGKNSLPGIFENSDDPWDKARWVLIVQREKQNANKIAPTVDGRIRNLRESV</sequence>
<evidence type="ECO:0000313" key="7">
    <source>
        <dbReference type="Proteomes" id="UP001189180"/>
    </source>
</evidence>
<dbReference type="InterPro" id="IPR036907">
    <property type="entry name" value="5'-Nucleotdase_C_sf"/>
</dbReference>
<feature type="domain" description="5'-Nucleotidase C-terminal" evidence="5">
    <location>
        <begin position="319"/>
        <end position="475"/>
    </location>
</feature>
<dbReference type="SUPFAM" id="SSF56300">
    <property type="entry name" value="Metallo-dependent phosphatases"/>
    <property type="match status" value="1"/>
</dbReference>
<reference evidence="6 7" key="1">
    <citation type="submission" date="2024-08" db="EMBL/GenBank/DDBJ databases">
        <authorList>
            <person name="Paterson S."/>
        </authorList>
    </citation>
    <scope>NUCLEOTIDE SEQUENCE [LARGE SCALE GENOMIC DNA]</scope>
</reference>
<evidence type="ECO:0000313" key="6">
    <source>
        <dbReference type="EMBL" id="CAM0512320.1"/>
    </source>
</evidence>
<comment type="caution">
    <text evidence="6">The sequence shown here is derived from an EMBL/GenBank/DDBJ whole genome shotgun (WGS) entry which is preliminary data.</text>
</comment>